<keyword evidence="2" id="KW-1185">Reference proteome</keyword>
<dbReference type="GO" id="GO:0098978">
    <property type="term" value="C:glutamatergic synapse"/>
    <property type="evidence" value="ECO:0007669"/>
    <property type="project" value="TreeGrafter"/>
</dbReference>
<gene>
    <name evidence="1" type="ORF">PECUL_23A033160</name>
</gene>
<dbReference type="GO" id="GO:0045921">
    <property type="term" value="P:positive regulation of exocytosis"/>
    <property type="evidence" value="ECO:0007669"/>
    <property type="project" value="TreeGrafter"/>
</dbReference>
<evidence type="ECO:0000313" key="2">
    <source>
        <dbReference type="Proteomes" id="UP001295444"/>
    </source>
</evidence>
<dbReference type="GO" id="GO:0098793">
    <property type="term" value="C:presynapse"/>
    <property type="evidence" value="ECO:0007669"/>
    <property type="project" value="GOC"/>
</dbReference>
<dbReference type="Proteomes" id="UP001295444">
    <property type="component" value="Chromosome 03"/>
</dbReference>
<sequence>MQSVHTKEGIRENPLGTHFYSSIHSRITYRRRGSAVSLPSFPGKAAIICKPVITPLPHSSTPTPATTPCTHSRAGNTLQQVPAAKLLLWLDRGKVCEDGLSGGLGVTWGDMSSLLSLSLGSQLLQTQRVWEGVQRGETMLDPSSSEEEKGEMFWWLIQVVVVDDLRRGLRGTPEIPVPDLIPSVSSEGREERNRLQLYVYIMRCIAYPFNAKQPTDMTRRQQKVTVTLW</sequence>
<dbReference type="InterPro" id="IPR033227">
    <property type="entry name" value="CAPS"/>
</dbReference>
<protein>
    <submittedName>
        <fullName evidence="1">Uncharacterized protein</fullName>
    </submittedName>
</protein>
<reference evidence="1" key="1">
    <citation type="submission" date="2022-03" db="EMBL/GenBank/DDBJ databases">
        <authorList>
            <person name="Alioto T."/>
            <person name="Alioto T."/>
            <person name="Gomez Garrido J."/>
        </authorList>
    </citation>
    <scope>NUCLEOTIDE SEQUENCE</scope>
</reference>
<dbReference type="PANTHER" id="PTHR12166">
    <property type="entry name" value="CALCIUM-DEPENDENT SECRETION ACTIVATOR"/>
    <property type="match status" value="1"/>
</dbReference>
<proteinExistence type="predicted"/>
<dbReference type="PANTHER" id="PTHR12166:SF7">
    <property type="entry name" value="CALCIUM-DEPENDENT SECRETION ACTIVATOR 2"/>
    <property type="match status" value="1"/>
</dbReference>
<evidence type="ECO:0000313" key="1">
    <source>
        <dbReference type="EMBL" id="CAH2278164.1"/>
    </source>
</evidence>
<dbReference type="AlphaFoldDB" id="A0AAD1RTS2"/>
<organism evidence="1 2">
    <name type="scientific">Pelobates cultripes</name>
    <name type="common">Western spadefoot toad</name>
    <dbReference type="NCBI Taxonomy" id="61616"/>
    <lineage>
        <taxon>Eukaryota</taxon>
        <taxon>Metazoa</taxon>
        <taxon>Chordata</taxon>
        <taxon>Craniata</taxon>
        <taxon>Vertebrata</taxon>
        <taxon>Euteleostomi</taxon>
        <taxon>Amphibia</taxon>
        <taxon>Batrachia</taxon>
        <taxon>Anura</taxon>
        <taxon>Pelobatoidea</taxon>
        <taxon>Pelobatidae</taxon>
        <taxon>Pelobates</taxon>
    </lineage>
</organism>
<dbReference type="EMBL" id="OW240914">
    <property type="protein sequence ID" value="CAH2278164.1"/>
    <property type="molecule type" value="Genomic_DNA"/>
</dbReference>
<name>A0AAD1RTS2_PELCU</name>
<dbReference type="GO" id="GO:0016079">
    <property type="term" value="P:synaptic vesicle exocytosis"/>
    <property type="evidence" value="ECO:0007669"/>
    <property type="project" value="InterPro"/>
</dbReference>
<dbReference type="GO" id="GO:1990504">
    <property type="term" value="P:dense core granule exocytosis"/>
    <property type="evidence" value="ECO:0007669"/>
    <property type="project" value="InterPro"/>
</dbReference>
<accession>A0AAD1RTS2</accession>